<evidence type="ECO:0000256" key="2">
    <source>
        <dbReference type="SAM" id="Phobius"/>
    </source>
</evidence>
<organism evidence="3 4">
    <name type="scientific">Roridomyces roridus</name>
    <dbReference type="NCBI Taxonomy" id="1738132"/>
    <lineage>
        <taxon>Eukaryota</taxon>
        <taxon>Fungi</taxon>
        <taxon>Dikarya</taxon>
        <taxon>Basidiomycota</taxon>
        <taxon>Agaricomycotina</taxon>
        <taxon>Agaricomycetes</taxon>
        <taxon>Agaricomycetidae</taxon>
        <taxon>Agaricales</taxon>
        <taxon>Marasmiineae</taxon>
        <taxon>Mycenaceae</taxon>
        <taxon>Roridomyces</taxon>
    </lineage>
</organism>
<proteinExistence type="predicted"/>
<protein>
    <submittedName>
        <fullName evidence="3">Uncharacterized protein</fullName>
    </submittedName>
</protein>
<dbReference type="Proteomes" id="UP001221142">
    <property type="component" value="Unassembled WGS sequence"/>
</dbReference>
<sequence length="267" mass="27869">MSPTIPTTSASVGGSENAFGTTTSGGAQVYLYIFLGTLLFVLLVSFAVVARSMVARRRNRRMVDEAIANGTWTPPPGRFQVDLKMKPKMWDAHIVDPLDSPPAEWKGIMPFAASYIPTATSSDSTFATAFTSISAPRSVIDPSTQSLHAPRANTHSRIEQPQVHLAFLIAMPVRPSPSSSASASATSLAASLDSAPTPPTPVWVSSMEDDENLLPYLEVGTMAVGLVPAMPLSDGGGNEIGSEGEGSIAGESGSEEGSSVSQCGRGN</sequence>
<keyword evidence="2" id="KW-1133">Transmembrane helix</keyword>
<evidence type="ECO:0000256" key="1">
    <source>
        <dbReference type="SAM" id="MobiDB-lite"/>
    </source>
</evidence>
<evidence type="ECO:0000313" key="3">
    <source>
        <dbReference type="EMBL" id="KAJ7627418.1"/>
    </source>
</evidence>
<feature type="region of interest" description="Disordered" evidence="1">
    <location>
        <begin position="234"/>
        <end position="267"/>
    </location>
</feature>
<evidence type="ECO:0000313" key="4">
    <source>
        <dbReference type="Proteomes" id="UP001221142"/>
    </source>
</evidence>
<comment type="caution">
    <text evidence="3">The sequence shown here is derived from an EMBL/GenBank/DDBJ whole genome shotgun (WGS) entry which is preliminary data.</text>
</comment>
<keyword evidence="2" id="KW-0812">Transmembrane</keyword>
<dbReference type="EMBL" id="JARKIF010000011">
    <property type="protein sequence ID" value="KAJ7627418.1"/>
    <property type="molecule type" value="Genomic_DNA"/>
</dbReference>
<feature type="transmembrane region" description="Helical" evidence="2">
    <location>
        <begin position="29"/>
        <end position="50"/>
    </location>
</feature>
<keyword evidence="4" id="KW-1185">Reference proteome</keyword>
<name>A0AAD7BQC3_9AGAR</name>
<keyword evidence="2" id="KW-0472">Membrane</keyword>
<dbReference type="AlphaFoldDB" id="A0AAD7BQC3"/>
<feature type="compositionally biased region" description="Low complexity" evidence="1">
    <location>
        <begin position="245"/>
        <end position="259"/>
    </location>
</feature>
<reference evidence="3" key="1">
    <citation type="submission" date="2023-03" db="EMBL/GenBank/DDBJ databases">
        <title>Massive genome expansion in bonnet fungi (Mycena s.s.) driven by repeated elements and novel gene families across ecological guilds.</title>
        <authorList>
            <consortium name="Lawrence Berkeley National Laboratory"/>
            <person name="Harder C.B."/>
            <person name="Miyauchi S."/>
            <person name="Viragh M."/>
            <person name="Kuo A."/>
            <person name="Thoen E."/>
            <person name="Andreopoulos B."/>
            <person name="Lu D."/>
            <person name="Skrede I."/>
            <person name="Drula E."/>
            <person name="Henrissat B."/>
            <person name="Morin E."/>
            <person name="Kohler A."/>
            <person name="Barry K."/>
            <person name="LaButti K."/>
            <person name="Morin E."/>
            <person name="Salamov A."/>
            <person name="Lipzen A."/>
            <person name="Mereny Z."/>
            <person name="Hegedus B."/>
            <person name="Baldrian P."/>
            <person name="Stursova M."/>
            <person name="Weitz H."/>
            <person name="Taylor A."/>
            <person name="Grigoriev I.V."/>
            <person name="Nagy L.G."/>
            <person name="Martin F."/>
            <person name="Kauserud H."/>
        </authorList>
    </citation>
    <scope>NUCLEOTIDE SEQUENCE</scope>
    <source>
        <strain evidence="3">9284</strain>
    </source>
</reference>
<accession>A0AAD7BQC3</accession>
<gene>
    <name evidence="3" type="ORF">FB45DRAFT_921316</name>
</gene>